<keyword evidence="6" id="KW-0906">Nuclear pore complex</keyword>
<gene>
    <name evidence="10" type="ORF">OOU_Y34scaffold00180g16</name>
</gene>
<evidence type="ECO:0000256" key="7">
    <source>
        <dbReference type="ARBA" id="ARBA00023242"/>
    </source>
</evidence>
<evidence type="ECO:0000256" key="1">
    <source>
        <dbReference type="ARBA" id="ARBA00004567"/>
    </source>
</evidence>
<dbReference type="InterPro" id="IPR024882">
    <property type="entry name" value="NUP58/p45/49"/>
</dbReference>
<dbReference type="InterPro" id="IPR025574">
    <property type="entry name" value="Nucleoporin_FG_rpt"/>
</dbReference>
<accession>A0AA97P6Q1</accession>
<evidence type="ECO:0000313" key="10">
    <source>
        <dbReference type="EMBL" id="ELQ42974.1"/>
    </source>
</evidence>
<feature type="compositionally biased region" description="Low complexity" evidence="9">
    <location>
        <begin position="287"/>
        <end position="301"/>
    </location>
</feature>
<dbReference type="EMBL" id="JH793888">
    <property type="protein sequence ID" value="ELQ42974.1"/>
    <property type="molecule type" value="Genomic_DNA"/>
</dbReference>
<keyword evidence="3" id="KW-0509">mRNA transport</keyword>
<evidence type="ECO:0000256" key="8">
    <source>
        <dbReference type="SAM" id="Coils"/>
    </source>
</evidence>
<evidence type="ECO:0008006" key="11">
    <source>
        <dbReference type="Google" id="ProtNLM"/>
    </source>
</evidence>
<proteinExistence type="predicted"/>
<comment type="subcellular location">
    <subcellularLocation>
        <location evidence="1">Nucleus</location>
        <location evidence="1">Nuclear pore complex</location>
    </subcellularLocation>
</comment>
<feature type="compositionally biased region" description="Polar residues" evidence="9">
    <location>
        <begin position="276"/>
        <end position="286"/>
    </location>
</feature>
<protein>
    <recommendedName>
        <fullName evidence="11">Nucleoporin NUP49/NSP49</fullName>
    </recommendedName>
</protein>
<evidence type="ECO:0000256" key="3">
    <source>
        <dbReference type="ARBA" id="ARBA00022816"/>
    </source>
</evidence>
<dbReference type="GO" id="GO:0017056">
    <property type="term" value="F:structural constituent of nuclear pore"/>
    <property type="evidence" value="ECO:0007669"/>
    <property type="project" value="InterPro"/>
</dbReference>
<dbReference type="Pfam" id="PF21121">
    <property type="entry name" value="Nup49_C"/>
    <property type="match status" value="1"/>
</dbReference>
<dbReference type="PANTHER" id="PTHR13437:SF2">
    <property type="entry name" value="NUCLEOPORIN P58_P45"/>
    <property type="match status" value="1"/>
</dbReference>
<feature type="region of interest" description="Disordered" evidence="9">
    <location>
        <begin position="23"/>
        <end position="59"/>
    </location>
</feature>
<feature type="compositionally biased region" description="Polar residues" evidence="9">
    <location>
        <begin position="164"/>
        <end position="175"/>
    </location>
</feature>
<keyword evidence="7" id="KW-0539">Nucleus</keyword>
<dbReference type="GO" id="GO:0008139">
    <property type="term" value="F:nuclear localization sequence binding"/>
    <property type="evidence" value="ECO:0007669"/>
    <property type="project" value="InterPro"/>
</dbReference>
<keyword evidence="2" id="KW-0813">Transport</keyword>
<keyword evidence="4" id="KW-0653">Protein transport</keyword>
<feature type="compositionally biased region" description="Polar residues" evidence="9">
    <location>
        <begin position="42"/>
        <end position="55"/>
    </location>
</feature>
<keyword evidence="8" id="KW-0175">Coiled coil</keyword>
<evidence type="ECO:0000256" key="4">
    <source>
        <dbReference type="ARBA" id="ARBA00022927"/>
    </source>
</evidence>
<sequence length="690" mass="70419">MSLLRSASVPGGLSINTGAANLFGSGSSQQQPPPAGGASSIFGASTTQQPSSAAPTTIGLFGANNANNATTGTSLFGQSTNTQQPTTAAGGSMFGATAAASQPAAAGGTTGGGLFGAAGSTTTGGGLFGNANATANNAPKPSLFGNTAAQQPQQTTTAGGGLFGNSTAAQPQQSTTGGGLFGNSAAAQPQQQTAGGGLFGNATQQTTGSGGGGLFGNSTQQTTASGGLFGGSTQQNTGAGGGGLFGNSTQQTTTGGGGLFGNSLSQPQQQAQQQQKPSLFGNTLLGQSQQPQQQQQQQQQPGGMFGRTFNSSTAAPPGLTMGQSTNQSQQVVPGVRIDLSNLKSTTRFNDLEETIQKEIQKIDKGIQAVINQCNDVEAFMPAHGEQLAAIPNDVRFVTRKYDGAADTLSEDAQAVKAVRELVHVDAEQAKLSFKAVDNLKLPAQYHTAGLWRQQQDAVAAAAGDAGGAGAGSGDSNADLIAFFSQTADEMDEQLQKFQRNLSEIESHMNAVGGNLVDQLQRAATARNNGTNGTGPGGQEDQVAELAEVLRGFESTILGVASSVGSAREGVTSLQLGEFLGPQLLVANQADLLNMTAMGYKHIRPYPLEYTGSRPLSPSQTSEGRTSTQVGDHWGILGVESSSLGATGRSGGRLGYERPKSRRNALQVVHSFRRWNFVGRAEPSFQYDTGL</sequence>
<evidence type="ECO:0000256" key="5">
    <source>
        <dbReference type="ARBA" id="ARBA00023010"/>
    </source>
</evidence>
<dbReference type="PANTHER" id="PTHR13437">
    <property type="entry name" value="NUCLEOPORIN P58/P45 NUCLEOPORIN-LIKE PROTEIN 1"/>
    <property type="match status" value="1"/>
</dbReference>
<evidence type="ECO:0000256" key="2">
    <source>
        <dbReference type="ARBA" id="ARBA00022448"/>
    </source>
</evidence>
<feature type="coiled-coil region" evidence="8">
    <location>
        <begin position="480"/>
        <end position="507"/>
    </location>
</feature>
<feature type="region of interest" description="Disordered" evidence="9">
    <location>
        <begin position="138"/>
        <end position="328"/>
    </location>
</feature>
<reference evidence="10" key="1">
    <citation type="journal article" date="2012" name="PLoS Genet.">
        <title>Comparative analysis of the genomes of two field isolates of the rice blast fungus Magnaporthe oryzae.</title>
        <authorList>
            <person name="Xue M."/>
            <person name="Yang J."/>
            <person name="Li Z."/>
            <person name="Hu S."/>
            <person name="Yao N."/>
            <person name="Dean R.A."/>
            <person name="Zhao W."/>
            <person name="Shen M."/>
            <person name="Zhang H."/>
            <person name="Li C."/>
            <person name="Liu L."/>
            <person name="Cao L."/>
            <person name="Xu X."/>
            <person name="Xing Y."/>
            <person name="Hsiang T."/>
            <person name="Zhang Z."/>
            <person name="Xu J.R."/>
            <person name="Peng Y.L."/>
        </authorList>
    </citation>
    <scope>NUCLEOTIDE SEQUENCE</scope>
    <source>
        <strain evidence="10">Y34</strain>
    </source>
</reference>
<dbReference type="GO" id="GO:0051028">
    <property type="term" value="P:mRNA transport"/>
    <property type="evidence" value="ECO:0007669"/>
    <property type="project" value="UniProtKB-KW"/>
</dbReference>
<evidence type="ECO:0000256" key="9">
    <source>
        <dbReference type="SAM" id="MobiDB-lite"/>
    </source>
</evidence>
<organism evidence="10">
    <name type="scientific">Pyricularia oryzae (strain Y34)</name>
    <name type="common">Rice blast fungus</name>
    <name type="synonym">Magnaporthe oryzae</name>
    <dbReference type="NCBI Taxonomy" id="1143189"/>
    <lineage>
        <taxon>Eukaryota</taxon>
        <taxon>Fungi</taxon>
        <taxon>Dikarya</taxon>
        <taxon>Ascomycota</taxon>
        <taxon>Pezizomycotina</taxon>
        <taxon>Sordariomycetes</taxon>
        <taxon>Sordariomycetidae</taxon>
        <taxon>Magnaporthales</taxon>
        <taxon>Pyriculariaceae</taxon>
        <taxon>Pyricularia</taxon>
    </lineage>
</organism>
<evidence type="ECO:0000256" key="6">
    <source>
        <dbReference type="ARBA" id="ARBA00023132"/>
    </source>
</evidence>
<dbReference type="Proteomes" id="UP000011086">
    <property type="component" value="Unassembled WGS sequence"/>
</dbReference>
<dbReference type="AlphaFoldDB" id="A0AA97P6Q1"/>
<name>A0AA97P6Q1_PYRO3</name>
<dbReference type="GO" id="GO:0015031">
    <property type="term" value="P:protein transport"/>
    <property type="evidence" value="ECO:0007669"/>
    <property type="project" value="UniProtKB-KW"/>
</dbReference>
<feature type="compositionally biased region" description="Low complexity" evidence="9">
    <location>
        <begin position="261"/>
        <end position="275"/>
    </location>
</feature>
<feature type="compositionally biased region" description="Low complexity" evidence="9">
    <location>
        <begin position="145"/>
        <end position="157"/>
    </location>
</feature>
<dbReference type="Pfam" id="PF13634">
    <property type="entry name" value="Nucleoporin_FG"/>
    <property type="match status" value="2"/>
</dbReference>
<dbReference type="GO" id="GO:0005643">
    <property type="term" value="C:nuclear pore"/>
    <property type="evidence" value="ECO:0007669"/>
    <property type="project" value="UniProtKB-SubCell"/>
</dbReference>
<keyword evidence="5" id="KW-0811">Translocation</keyword>